<evidence type="ECO:0000259" key="4">
    <source>
        <dbReference type="PROSITE" id="PS01124"/>
    </source>
</evidence>
<dbReference type="SMART" id="SM00342">
    <property type="entry name" value="HTH_ARAC"/>
    <property type="match status" value="1"/>
</dbReference>
<keyword evidence="2" id="KW-0238">DNA-binding</keyword>
<dbReference type="InterPro" id="IPR050204">
    <property type="entry name" value="AraC_XylS_family_regulators"/>
</dbReference>
<dbReference type="InterPro" id="IPR018060">
    <property type="entry name" value="HTH_AraC"/>
</dbReference>
<dbReference type="PANTHER" id="PTHR46796:SF13">
    <property type="entry name" value="HTH-TYPE TRANSCRIPTIONAL ACTIVATOR RHAS"/>
    <property type="match status" value="1"/>
</dbReference>
<keyword evidence="1" id="KW-0805">Transcription regulation</keyword>
<evidence type="ECO:0000256" key="3">
    <source>
        <dbReference type="ARBA" id="ARBA00023163"/>
    </source>
</evidence>
<dbReference type="AlphaFoldDB" id="A0A0F6YLF8"/>
<feature type="domain" description="HTH araC/xylS-type" evidence="4">
    <location>
        <begin position="211"/>
        <end position="309"/>
    </location>
</feature>
<dbReference type="GO" id="GO:0003700">
    <property type="term" value="F:DNA-binding transcription factor activity"/>
    <property type="evidence" value="ECO:0007669"/>
    <property type="project" value="InterPro"/>
</dbReference>
<keyword evidence="3" id="KW-0804">Transcription</keyword>
<dbReference type="Pfam" id="PF12852">
    <property type="entry name" value="Cupin_6"/>
    <property type="match status" value="1"/>
</dbReference>
<protein>
    <submittedName>
        <fullName evidence="5">Transcriptional regulator, AraC family protein</fullName>
    </submittedName>
</protein>
<dbReference type="Pfam" id="PF12833">
    <property type="entry name" value="HTH_18"/>
    <property type="match status" value="1"/>
</dbReference>
<dbReference type="KEGG" id="samy:DB32_006300"/>
<dbReference type="InterPro" id="IPR009057">
    <property type="entry name" value="Homeodomain-like_sf"/>
</dbReference>
<dbReference type="Gene3D" id="1.10.10.60">
    <property type="entry name" value="Homeodomain-like"/>
    <property type="match status" value="2"/>
</dbReference>
<accession>A0A0F6YLF8</accession>
<reference evidence="5 6" key="1">
    <citation type="submission" date="2015-03" db="EMBL/GenBank/DDBJ databases">
        <title>Genome assembly of Sandaracinus amylolyticus DSM 53668.</title>
        <authorList>
            <person name="Sharma G."/>
            <person name="Subramanian S."/>
        </authorList>
    </citation>
    <scope>NUCLEOTIDE SEQUENCE [LARGE SCALE GENOMIC DNA]</scope>
    <source>
        <strain evidence="5 6">DSM 53668</strain>
    </source>
</reference>
<dbReference type="Proteomes" id="UP000034883">
    <property type="component" value="Chromosome"/>
</dbReference>
<evidence type="ECO:0000256" key="1">
    <source>
        <dbReference type="ARBA" id="ARBA00023015"/>
    </source>
</evidence>
<name>A0A0F6YLF8_9BACT</name>
<evidence type="ECO:0000256" key="2">
    <source>
        <dbReference type="ARBA" id="ARBA00023125"/>
    </source>
</evidence>
<dbReference type="SUPFAM" id="SSF46689">
    <property type="entry name" value="Homeodomain-like"/>
    <property type="match status" value="2"/>
</dbReference>
<dbReference type="STRING" id="927083.DB32_006300"/>
<dbReference type="PROSITE" id="PS01124">
    <property type="entry name" value="HTH_ARAC_FAMILY_2"/>
    <property type="match status" value="1"/>
</dbReference>
<dbReference type="PANTHER" id="PTHR46796">
    <property type="entry name" value="HTH-TYPE TRANSCRIPTIONAL ACTIVATOR RHAS-RELATED"/>
    <property type="match status" value="1"/>
</dbReference>
<dbReference type="EMBL" id="CP011125">
    <property type="protein sequence ID" value="AKF09151.1"/>
    <property type="molecule type" value="Genomic_DNA"/>
</dbReference>
<dbReference type="GO" id="GO:0043565">
    <property type="term" value="F:sequence-specific DNA binding"/>
    <property type="evidence" value="ECO:0007669"/>
    <property type="project" value="InterPro"/>
</dbReference>
<proteinExistence type="predicted"/>
<sequence>MLRAMTSSSNAADPLATVIALLRPQAVLSKLISGAGRWSVRYAAQHDPAFCLVLEGACSLDLDGLGVVELREGDFVLLPSTPGFTLASDLDARPTPTVPIDIRELRHGVASGPPTMRMLGGYFRFHPSNAAFLVPLLPSFVHIPRAEPGAVRLMRIAELIDEETRAERPGRELMLERLVEVLLVEALRFRFASIAAEEHGLLAGLSDPALARSLRLVHADVARRWTVAELARVAGMSRAVFAERFTRTVGMPPMQYVLEWRMAIAKEILRRERPSLAEVAGRVGYQSASAFSTAFTRLTGGSPSEFAREG</sequence>
<organism evidence="5 6">
    <name type="scientific">Sandaracinus amylolyticus</name>
    <dbReference type="NCBI Taxonomy" id="927083"/>
    <lineage>
        <taxon>Bacteria</taxon>
        <taxon>Pseudomonadati</taxon>
        <taxon>Myxococcota</taxon>
        <taxon>Polyangia</taxon>
        <taxon>Polyangiales</taxon>
        <taxon>Sandaracinaceae</taxon>
        <taxon>Sandaracinus</taxon>
    </lineage>
</organism>
<evidence type="ECO:0000313" key="5">
    <source>
        <dbReference type="EMBL" id="AKF09151.1"/>
    </source>
</evidence>
<gene>
    <name evidence="5" type="ORF">DB32_006300</name>
</gene>
<evidence type="ECO:0000313" key="6">
    <source>
        <dbReference type="Proteomes" id="UP000034883"/>
    </source>
</evidence>
<dbReference type="InterPro" id="IPR032783">
    <property type="entry name" value="AraC_lig"/>
</dbReference>
<keyword evidence="6" id="KW-1185">Reference proteome</keyword>